<dbReference type="NCBIfam" id="TIGR01926">
    <property type="entry name" value="peroxid_rel"/>
    <property type="match status" value="1"/>
</dbReference>
<reference evidence="2 3" key="1">
    <citation type="submission" date="2017-01" db="EMBL/GenBank/DDBJ databases">
        <authorList>
            <person name="Mah S.A."/>
            <person name="Swanson W.J."/>
            <person name="Moy G.W."/>
            <person name="Vacquier V.D."/>
        </authorList>
    </citation>
    <scope>NUCLEOTIDE SEQUENCE [LARGE SCALE GENOMIC DNA]</scope>
    <source>
        <strain evidence="2 3">DSM 26375</strain>
    </source>
</reference>
<dbReference type="AlphaFoldDB" id="A0A1N7LRL6"/>
<dbReference type="SUPFAM" id="SSF69118">
    <property type="entry name" value="AhpD-like"/>
    <property type="match status" value="1"/>
</dbReference>
<dbReference type="EMBL" id="FTOT01000002">
    <property type="protein sequence ID" value="SIS76503.1"/>
    <property type="molecule type" value="Genomic_DNA"/>
</dbReference>
<keyword evidence="2" id="KW-0575">Peroxidase</keyword>
<keyword evidence="2" id="KW-0560">Oxidoreductase</keyword>
<protein>
    <submittedName>
        <fullName evidence="2">Uncharacterized peroxidase-related enzyme</fullName>
    </submittedName>
</protein>
<sequence>MSRIIHKFTRVVPGWQPRVTPVRLDEATPEQLQALKVTPSNTKVSDYVLVLAHDAESLDARSPLFNAVMYGRDGLDRAGREIGAIGASIVNRCIYCAAVHAQRHAQLSKDPGVTDEIFRAGPAARLGARDQAMFDFAVKLSQTPPEVGADEVAALRAAGLDDLEIADLVLASAMFGWANRLMHVLGDPVRAED</sequence>
<dbReference type="Pfam" id="PF02627">
    <property type="entry name" value="CMD"/>
    <property type="match status" value="1"/>
</dbReference>
<gene>
    <name evidence="2" type="ORF">SAMN05421774_102125</name>
</gene>
<feature type="domain" description="Carboxymuconolactone decarboxylase-like" evidence="1">
    <location>
        <begin position="57"/>
        <end position="120"/>
    </location>
</feature>
<dbReference type="GO" id="GO:0051920">
    <property type="term" value="F:peroxiredoxin activity"/>
    <property type="evidence" value="ECO:0007669"/>
    <property type="project" value="InterPro"/>
</dbReference>
<dbReference type="NCBIfam" id="TIGR00778">
    <property type="entry name" value="ahpD_dom"/>
    <property type="match status" value="1"/>
</dbReference>
<dbReference type="Proteomes" id="UP000186141">
    <property type="component" value="Unassembled WGS sequence"/>
</dbReference>
<name>A0A1N7LRL6_9RHOB</name>
<dbReference type="InterPro" id="IPR004675">
    <property type="entry name" value="AhpD_core"/>
</dbReference>
<dbReference type="InterPro" id="IPR010195">
    <property type="entry name" value="Uncharacterised_peroxidase-rel"/>
</dbReference>
<dbReference type="InterPro" id="IPR003779">
    <property type="entry name" value="CMD-like"/>
</dbReference>
<evidence type="ECO:0000313" key="2">
    <source>
        <dbReference type="EMBL" id="SIS76503.1"/>
    </source>
</evidence>
<dbReference type="PANTHER" id="PTHR35446">
    <property type="entry name" value="SI:CH211-175M2.5"/>
    <property type="match status" value="1"/>
</dbReference>
<evidence type="ECO:0000313" key="3">
    <source>
        <dbReference type="Proteomes" id="UP000186141"/>
    </source>
</evidence>
<dbReference type="STRING" id="1086013.SAMN05421774_102125"/>
<organism evidence="2 3">
    <name type="scientific">Gemmobacter megaterium</name>
    <dbReference type="NCBI Taxonomy" id="1086013"/>
    <lineage>
        <taxon>Bacteria</taxon>
        <taxon>Pseudomonadati</taxon>
        <taxon>Pseudomonadota</taxon>
        <taxon>Alphaproteobacteria</taxon>
        <taxon>Rhodobacterales</taxon>
        <taxon>Paracoccaceae</taxon>
        <taxon>Gemmobacter</taxon>
    </lineage>
</organism>
<keyword evidence="3" id="KW-1185">Reference proteome</keyword>
<proteinExistence type="predicted"/>
<dbReference type="RefSeq" id="WP_076529345.1">
    <property type="nucleotide sequence ID" value="NZ_BMEH01000002.1"/>
</dbReference>
<dbReference type="OrthoDB" id="3667834at2"/>
<dbReference type="Gene3D" id="1.20.1290.10">
    <property type="entry name" value="AhpD-like"/>
    <property type="match status" value="1"/>
</dbReference>
<accession>A0A1N7LRL6</accession>
<dbReference type="PANTHER" id="PTHR35446:SF2">
    <property type="entry name" value="CARBOXYMUCONOLACTONE DECARBOXYLASE-LIKE DOMAIN-CONTAINING PROTEIN"/>
    <property type="match status" value="1"/>
</dbReference>
<dbReference type="InterPro" id="IPR029032">
    <property type="entry name" value="AhpD-like"/>
</dbReference>
<evidence type="ECO:0000259" key="1">
    <source>
        <dbReference type="Pfam" id="PF02627"/>
    </source>
</evidence>